<organism evidence="1">
    <name type="scientific">marine sediment metagenome</name>
    <dbReference type="NCBI Taxonomy" id="412755"/>
    <lineage>
        <taxon>unclassified sequences</taxon>
        <taxon>metagenomes</taxon>
        <taxon>ecological metagenomes</taxon>
    </lineage>
</organism>
<gene>
    <name evidence="1" type="ORF">LCGC14_2287030</name>
</gene>
<sequence length="55" mass="6143">MISISFVPRGNCPGEVCSIKVVANNKNGMQDYIKKCIADGMEREQCLAKAYENFK</sequence>
<reference evidence="1" key="1">
    <citation type="journal article" date="2015" name="Nature">
        <title>Complex archaea that bridge the gap between prokaryotes and eukaryotes.</title>
        <authorList>
            <person name="Spang A."/>
            <person name="Saw J.H."/>
            <person name="Jorgensen S.L."/>
            <person name="Zaremba-Niedzwiedzka K."/>
            <person name="Martijn J."/>
            <person name="Lind A.E."/>
            <person name="van Eijk R."/>
            <person name="Schleper C."/>
            <person name="Guy L."/>
            <person name="Ettema T.J."/>
        </authorList>
    </citation>
    <scope>NUCLEOTIDE SEQUENCE</scope>
</reference>
<comment type="caution">
    <text evidence="1">The sequence shown here is derived from an EMBL/GenBank/DDBJ whole genome shotgun (WGS) entry which is preliminary data.</text>
</comment>
<name>A0A0F9F500_9ZZZZ</name>
<proteinExistence type="predicted"/>
<evidence type="ECO:0000313" key="1">
    <source>
        <dbReference type="EMBL" id="KKL52285.1"/>
    </source>
</evidence>
<feature type="non-terminal residue" evidence="1">
    <location>
        <position position="55"/>
    </location>
</feature>
<accession>A0A0F9F500</accession>
<dbReference type="AlphaFoldDB" id="A0A0F9F500"/>
<dbReference type="EMBL" id="LAZR01031951">
    <property type="protein sequence ID" value="KKL52285.1"/>
    <property type="molecule type" value="Genomic_DNA"/>
</dbReference>
<protein>
    <submittedName>
        <fullName evidence="1">Uncharacterized protein</fullName>
    </submittedName>
</protein>